<reference evidence="5" key="2">
    <citation type="journal article" date="2017" name="J. Anim. Genet.">
        <title>Multiple reference genome sequences of hot pepper reveal the massive evolution of plant disease resistance genes by retroduplication.</title>
        <authorList>
            <person name="Kim S."/>
            <person name="Park J."/>
            <person name="Yeom S.-I."/>
            <person name="Kim Y.-M."/>
            <person name="Seo E."/>
            <person name="Kim K.-T."/>
            <person name="Kim M.-S."/>
            <person name="Lee J.M."/>
            <person name="Cheong K."/>
            <person name="Shin H.-S."/>
            <person name="Kim S.-B."/>
            <person name="Han K."/>
            <person name="Lee J."/>
            <person name="Park M."/>
            <person name="Lee H.-A."/>
            <person name="Lee H.-Y."/>
            <person name="Lee Y."/>
            <person name="Oh S."/>
            <person name="Lee J.H."/>
            <person name="Choi E."/>
            <person name="Choi E."/>
            <person name="Lee S.E."/>
            <person name="Jeon J."/>
            <person name="Kim H."/>
            <person name="Choi G."/>
            <person name="Song H."/>
            <person name="Lee J."/>
            <person name="Lee S.-C."/>
            <person name="Kwon J.-K."/>
            <person name="Lee H.-Y."/>
            <person name="Koo N."/>
            <person name="Hong Y."/>
            <person name="Kim R.W."/>
            <person name="Kang W.-H."/>
            <person name="Huh J.H."/>
            <person name="Kang B.-C."/>
            <person name="Yang T.-J."/>
            <person name="Lee Y.-H."/>
            <person name="Bennetzen J.L."/>
            <person name="Choi D."/>
        </authorList>
    </citation>
    <scope>NUCLEOTIDE SEQUENCE [LARGE SCALE GENOMIC DNA]</scope>
    <source>
        <strain evidence="5">cv. PBC81</strain>
    </source>
</reference>
<evidence type="ECO:0000256" key="1">
    <source>
        <dbReference type="ARBA" id="ARBA00022540"/>
    </source>
</evidence>
<dbReference type="GO" id="GO:0043022">
    <property type="term" value="F:ribosome binding"/>
    <property type="evidence" value="ECO:0007669"/>
    <property type="project" value="InterPro"/>
</dbReference>
<keyword evidence="5" id="KW-1185">Reference proteome</keyword>
<sequence>MDSASSLRFAPPNGICLHSGLRFASPYRHLPTPSLNSGSHQQGRHKSGSDTILSRSDPRPWPRRAFRTTKARETPLAEEMIADILGVDVISQTIARNVLVCSYCSLSNIGGLVHPDTSVEDVKEISDLLNGFPLAAGTVNRGSNVIAAGLTVNNWTAFCGSDTTTIELAVIDSIFGLRDAQSMAVDL</sequence>
<name>A0A2G2V0I6_CAPBA</name>
<accession>A0A2G2V0I6</accession>
<evidence type="ECO:0000313" key="5">
    <source>
        <dbReference type="Proteomes" id="UP000224567"/>
    </source>
</evidence>
<dbReference type="PANTHER" id="PTHR10784">
    <property type="entry name" value="TRANSLATION INITIATION FACTOR 6"/>
    <property type="match status" value="1"/>
</dbReference>
<dbReference type="OrthoDB" id="1246312at2759"/>
<dbReference type="Gene3D" id="3.75.10.10">
    <property type="entry name" value="L-arginine/glycine Amidinotransferase, Chain A"/>
    <property type="match status" value="1"/>
</dbReference>
<organism evidence="4 5">
    <name type="scientific">Capsicum baccatum</name>
    <name type="common">Peruvian pepper</name>
    <dbReference type="NCBI Taxonomy" id="33114"/>
    <lineage>
        <taxon>Eukaryota</taxon>
        <taxon>Viridiplantae</taxon>
        <taxon>Streptophyta</taxon>
        <taxon>Embryophyta</taxon>
        <taxon>Tracheophyta</taxon>
        <taxon>Spermatophyta</taxon>
        <taxon>Magnoliopsida</taxon>
        <taxon>eudicotyledons</taxon>
        <taxon>Gunneridae</taxon>
        <taxon>Pentapetalae</taxon>
        <taxon>asterids</taxon>
        <taxon>lamiids</taxon>
        <taxon>Solanales</taxon>
        <taxon>Solanaceae</taxon>
        <taxon>Solanoideae</taxon>
        <taxon>Capsiceae</taxon>
        <taxon>Capsicum</taxon>
    </lineage>
</organism>
<proteinExistence type="predicted"/>
<evidence type="ECO:0000313" key="4">
    <source>
        <dbReference type="EMBL" id="PHT26437.1"/>
    </source>
</evidence>
<dbReference type="InterPro" id="IPR002769">
    <property type="entry name" value="eIF6"/>
</dbReference>
<keyword evidence="1 4" id="KW-0396">Initiation factor</keyword>
<evidence type="ECO:0000256" key="2">
    <source>
        <dbReference type="ARBA" id="ARBA00022917"/>
    </source>
</evidence>
<dbReference type="AlphaFoldDB" id="A0A2G2V0I6"/>
<dbReference type="Pfam" id="PF01912">
    <property type="entry name" value="eIF-6"/>
    <property type="match status" value="1"/>
</dbReference>
<dbReference type="GO" id="GO:0003743">
    <property type="term" value="F:translation initiation factor activity"/>
    <property type="evidence" value="ECO:0007669"/>
    <property type="project" value="UniProtKB-KW"/>
</dbReference>
<dbReference type="STRING" id="33114.A0A2G2V0I6"/>
<reference evidence="4 5" key="1">
    <citation type="journal article" date="2017" name="Genome Biol.">
        <title>New reference genome sequences of hot pepper reveal the massive evolution of plant disease-resistance genes by retroduplication.</title>
        <authorList>
            <person name="Kim S."/>
            <person name="Park J."/>
            <person name="Yeom S.I."/>
            <person name="Kim Y.M."/>
            <person name="Seo E."/>
            <person name="Kim K.T."/>
            <person name="Kim M.S."/>
            <person name="Lee J.M."/>
            <person name="Cheong K."/>
            <person name="Shin H.S."/>
            <person name="Kim S.B."/>
            <person name="Han K."/>
            <person name="Lee J."/>
            <person name="Park M."/>
            <person name="Lee H.A."/>
            <person name="Lee H.Y."/>
            <person name="Lee Y."/>
            <person name="Oh S."/>
            <person name="Lee J.H."/>
            <person name="Choi E."/>
            <person name="Choi E."/>
            <person name="Lee S.E."/>
            <person name="Jeon J."/>
            <person name="Kim H."/>
            <person name="Choi G."/>
            <person name="Song H."/>
            <person name="Lee J."/>
            <person name="Lee S.C."/>
            <person name="Kwon J.K."/>
            <person name="Lee H.Y."/>
            <person name="Koo N."/>
            <person name="Hong Y."/>
            <person name="Kim R.W."/>
            <person name="Kang W.H."/>
            <person name="Huh J.H."/>
            <person name="Kang B.C."/>
            <person name="Yang T.J."/>
            <person name="Lee Y.H."/>
            <person name="Bennetzen J.L."/>
            <person name="Choi D."/>
        </authorList>
    </citation>
    <scope>NUCLEOTIDE SEQUENCE [LARGE SCALE GENOMIC DNA]</scope>
    <source>
        <strain evidence="5">cv. PBC81</strain>
    </source>
</reference>
<dbReference type="SUPFAM" id="SSF55909">
    <property type="entry name" value="Pentein"/>
    <property type="match status" value="1"/>
</dbReference>
<keyword evidence="2" id="KW-0648">Protein biosynthesis</keyword>
<feature type="region of interest" description="Disordered" evidence="3">
    <location>
        <begin position="32"/>
        <end position="64"/>
    </location>
</feature>
<dbReference type="Proteomes" id="UP000224567">
    <property type="component" value="Unassembled WGS sequence"/>
</dbReference>
<dbReference type="GO" id="GO:0042256">
    <property type="term" value="P:cytosolic ribosome assembly"/>
    <property type="evidence" value="ECO:0007669"/>
    <property type="project" value="InterPro"/>
</dbReference>
<protein>
    <submittedName>
        <fullName evidence="4">Eukaryotic translation initiation factor 6</fullName>
    </submittedName>
</protein>
<dbReference type="EMBL" id="MLFT02000798">
    <property type="protein sequence ID" value="PHT26437.1"/>
    <property type="molecule type" value="Genomic_DNA"/>
</dbReference>
<comment type="caution">
    <text evidence="4">The sequence shown here is derived from an EMBL/GenBank/DDBJ whole genome shotgun (WGS) entry which is preliminary data.</text>
</comment>
<evidence type="ECO:0000256" key="3">
    <source>
        <dbReference type="SAM" id="MobiDB-lite"/>
    </source>
</evidence>
<gene>
    <name evidence="4" type="ORF">CQW23_33949</name>
</gene>
<dbReference type="SMART" id="SM00654">
    <property type="entry name" value="eIF6"/>
    <property type="match status" value="1"/>
</dbReference>